<sequence>MSSSWGADMTVTVSDFDTAYLSMNTDEQALAGWMVSYDDGSSYRESTSEPNQVALRQSPSTSSTTNANDRTMIMRDRLHAAGSFQCDGVANHSQESARHHVGDPTHEGSSSSGIKQHPLGTAQAYDTARAAFALDNSSLLGPPNMTSPTASTPLLNGSHTQRKKYICPFCNMGEGHTTREYTKRTIGTPNTDFTIGTPTSSSALSKTYKCEFQKTDAFDNHIKEIITRRLRRVSCIANIHVLHILQSRTCILYARWPNVLSTTPRPETHFRDTPI</sequence>
<reference evidence="1" key="1">
    <citation type="journal article" date="2020" name="Stud. Mycol.">
        <title>101 Dothideomycetes genomes: a test case for predicting lifestyles and emergence of pathogens.</title>
        <authorList>
            <person name="Haridas S."/>
            <person name="Albert R."/>
            <person name="Binder M."/>
            <person name="Bloem J."/>
            <person name="Labutti K."/>
            <person name="Salamov A."/>
            <person name="Andreopoulos B."/>
            <person name="Baker S."/>
            <person name="Barry K."/>
            <person name="Bills G."/>
            <person name="Bluhm B."/>
            <person name="Cannon C."/>
            <person name="Castanera R."/>
            <person name="Culley D."/>
            <person name="Daum C."/>
            <person name="Ezra D."/>
            <person name="Gonzalez J."/>
            <person name="Henrissat B."/>
            <person name="Kuo A."/>
            <person name="Liang C."/>
            <person name="Lipzen A."/>
            <person name="Lutzoni F."/>
            <person name="Magnuson J."/>
            <person name="Mondo S."/>
            <person name="Nolan M."/>
            <person name="Ohm R."/>
            <person name="Pangilinan J."/>
            <person name="Park H.-J."/>
            <person name="Ramirez L."/>
            <person name="Alfaro M."/>
            <person name="Sun H."/>
            <person name="Tritt A."/>
            <person name="Yoshinaga Y."/>
            <person name="Zwiers L.-H."/>
            <person name="Turgeon B."/>
            <person name="Goodwin S."/>
            <person name="Spatafora J."/>
            <person name="Crous P."/>
            <person name="Grigoriev I."/>
        </authorList>
    </citation>
    <scope>NUCLEOTIDE SEQUENCE</scope>
    <source>
        <strain evidence="1">CBS 525.71</strain>
    </source>
</reference>
<gene>
    <name evidence="1" type="ORF">BU25DRAFT_466174</name>
</gene>
<name>A0ACB6S7A4_9PLEO</name>
<proteinExistence type="predicted"/>
<comment type="caution">
    <text evidence="1">The sequence shown here is derived from an EMBL/GenBank/DDBJ whole genome shotgun (WGS) entry which is preliminary data.</text>
</comment>
<evidence type="ECO:0000313" key="1">
    <source>
        <dbReference type="EMBL" id="KAF2629094.1"/>
    </source>
</evidence>
<keyword evidence="2" id="KW-1185">Reference proteome</keyword>
<dbReference type="EMBL" id="MU006711">
    <property type="protein sequence ID" value="KAF2629094.1"/>
    <property type="molecule type" value="Genomic_DNA"/>
</dbReference>
<organism evidence="1 2">
    <name type="scientific">Macroventuria anomochaeta</name>
    <dbReference type="NCBI Taxonomy" id="301207"/>
    <lineage>
        <taxon>Eukaryota</taxon>
        <taxon>Fungi</taxon>
        <taxon>Dikarya</taxon>
        <taxon>Ascomycota</taxon>
        <taxon>Pezizomycotina</taxon>
        <taxon>Dothideomycetes</taxon>
        <taxon>Pleosporomycetidae</taxon>
        <taxon>Pleosporales</taxon>
        <taxon>Pleosporineae</taxon>
        <taxon>Didymellaceae</taxon>
        <taxon>Macroventuria</taxon>
    </lineage>
</organism>
<dbReference type="Proteomes" id="UP000799754">
    <property type="component" value="Unassembled WGS sequence"/>
</dbReference>
<protein>
    <submittedName>
        <fullName evidence="1">Uncharacterized protein</fullName>
    </submittedName>
</protein>
<evidence type="ECO:0000313" key="2">
    <source>
        <dbReference type="Proteomes" id="UP000799754"/>
    </source>
</evidence>
<accession>A0ACB6S7A4</accession>